<dbReference type="EMBL" id="BHZD01000001">
    <property type="protein sequence ID" value="GCD41828.1"/>
    <property type="molecule type" value="Genomic_DNA"/>
</dbReference>
<evidence type="ECO:0000256" key="2">
    <source>
        <dbReference type="ARBA" id="ARBA00022525"/>
    </source>
</evidence>
<feature type="compositionally biased region" description="Low complexity" evidence="4">
    <location>
        <begin position="25"/>
        <end position="34"/>
    </location>
</feature>
<evidence type="ECO:0000256" key="3">
    <source>
        <dbReference type="ARBA" id="ARBA00022729"/>
    </source>
</evidence>
<feature type="compositionally biased region" description="Low complexity" evidence="4">
    <location>
        <begin position="239"/>
        <end position="250"/>
    </location>
</feature>
<feature type="transmembrane region" description="Helical" evidence="5">
    <location>
        <begin position="309"/>
        <end position="328"/>
    </location>
</feature>
<dbReference type="SUPFAM" id="SSF49478">
    <property type="entry name" value="Cna protein B-type domain"/>
    <property type="match status" value="1"/>
</dbReference>
<dbReference type="PANTHER" id="PTHR36108">
    <property type="entry name" value="COLOSSIN-B-RELATED"/>
    <property type="match status" value="1"/>
</dbReference>
<dbReference type="AlphaFoldDB" id="A0A401VXM7"/>
<keyword evidence="9" id="KW-1185">Reference proteome</keyword>
<feature type="signal peptide" evidence="6">
    <location>
        <begin position="1"/>
        <end position="34"/>
    </location>
</feature>
<dbReference type="Gene3D" id="2.60.40.10">
    <property type="entry name" value="Immunoglobulins"/>
    <property type="match status" value="2"/>
</dbReference>
<name>A0A401VXM7_STREY</name>
<evidence type="ECO:0000313" key="9">
    <source>
        <dbReference type="Proteomes" id="UP000286746"/>
    </source>
</evidence>
<proteinExistence type="inferred from homology"/>
<dbReference type="Pfam" id="PF17802">
    <property type="entry name" value="SpaA"/>
    <property type="match status" value="2"/>
</dbReference>
<feature type="chain" id="PRO_5039524430" description="SpaA-like prealbumin fold domain-containing protein" evidence="6">
    <location>
        <begin position="35"/>
        <end position="342"/>
    </location>
</feature>
<evidence type="ECO:0000259" key="7">
    <source>
        <dbReference type="Pfam" id="PF17802"/>
    </source>
</evidence>
<feature type="domain" description="SpaA-like prealbumin fold" evidence="7">
    <location>
        <begin position="143"/>
        <end position="232"/>
    </location>
</feature>
<evidence type="ECO:0000256" key="1">
    <source>
        <dbReference type="ARBA" id="ARBA00007257"/>
    </source>
</evidence>
<comment type="caution">
    <text evidence="8">The sequence shown here is derived from an EMBL/GenBank/DDBJ whole genome shotgun (WGS) entry which is preliminary data.</text>
</comment>
<keyword evidence="2" id="KW-0964">Secreted</keyword>
<evidence type="ECO:0000313" key="8">
    <source>
        <dbReference type="EMBL" id="GCD41828.1"/>
    </source>
</evidence>
<feature type="region of interest" description="Disordered" evidence="4">
    <location>
        <begin position="25"/>
        <end position="46"/>
    </location>
</feature>
<dbReference type="PANTHER" id="PTHR36108:SF13">
    <property type="entry name" value="COLOSSIN-B-RELATED"/>
    <property type="match status" value="1"/>
</dbReference>
<reference evidence="8 9" key="1">
    <citation type="submission" date="2018-11" db="EMBL/GenBank/DDBJ databases">
        <title>Whole genome sequence of Streptomyces paromomycinus NBRC 15454(T).</title>
        <authorList>
            <person name="Komaki H."/>
            <person name="Tamura T."/>
        </authorList>
    </citation>
    <scope>NUCLEOTIDE SEQUENCE [LARGE SCALE GENOMIC DNA]</scope>
    <source>
        <strain evidence="8 9">NBRC 15454</strain>
    </source>
</reference>
<dbReference type="GO" id="GO:0005975">
    <property type="term" value="P:carbohydrate metabolic process"/>
    <property type="evidence" value="ECO:0007669"/>
    <property type="project" value="UniProtKB-ARBA"/>
</dbReference>
<keyword evidence="5" id="KW-0812">Transmembrane</keyword>
<feature type="region of interest" description="Disordered" evidence="4">
    <location>
        <begin position="231"/>
        <end position="306"/>
    </location>
</feature>
<dbReference type="Proteomes" id="UP000286746">
    <property type="component" value="Unassembled WGS sequence"/>
</dbReference>
<evidence type="ECO:0000256" key="6">
    <source>
        <dbReference type="SAM" id="SignalP"/>
    </source>
</evidence>
<feature type="domain" description="SpaA-like prealbumin fold" evidence="7">
    <location>
        <begin position="54"/>
        <end position="110"/>
    </location>
</feature>
<dbReference type="RefSeq" id="WP_170251618.1">
    <property type="nucleotide sequence ID" value="NZ_BHZD01000001.1"/>
</dbReference>
<comment type="similarity">
    <text evidence="1">Belongs to the serine-aspartate repeat-containing protein (SDr) family.</text>
</comment>
<gene>
    <name evidence="8" type="ORF">GKJPGBOP_01485</name>
</gene>
<dbReference type="InterPro" id="IPR013783">
    <property type="entry name" value="Ig-like_fold"/>
</dbReference>
<keyword evidence="3 6" id="KW-0732">Signal</keyword>
<evidence type="ECO:0000256" key="5">
    <source>
        <dbReference type="SAM" id="Phobius"/>
    </source>
</evidence>
<dbReference type="NCBIfam" id="NF041528">
    <property type="entry name" value="strep_LAETG"/>
    <property type="match status" value="1"/>
</dbReference>
<dbReference type="NCBIfam" id="TIGR01167">
    <property type="entry name" value="LPXTG_anchor"/>
    <property type="match status" value="1"/>
</dbReference>
<organism evidence="8 9">
    <name type="scientific">Streptomyces paromomycinus</name>
    <name type="common">Streptomyces rimosus subsp. paromomycinus</name>
    <dbReference type="NCBI Taxonomy" id="92743"/>
    <lineage>
        <taxon>Bacteria</taxon>
        <taxon>Bacillati</taxon>
        <taxon>Actinomycetota</taxon>
        <taxon>Actinomycetes</taxon>
        <taxon>Kitasatosporales</taxon>
        <taxon>Streptomycetaceae</taxon>
        <taxon>Streptomyces</taxon>
    </lineage>
</organism>
<protein>
    <recommendedName>
        <fullName evidence="7">SpaA-like prealbumin fold domain-containing protein</fullName>
    </recommendedName>
</protein>
<feature type="compositionally biased region" description="Low complexity" evidence="4">
    <location>
        <begin position="273"/>
        <end position="285"/>
    </location>
</feature>
<evidence type="ECO:0000256" key="4">
    <source>
        <dbReference type="SAM" id="MobiDB-lite"/>
    </source>
</evidence>
<dbReference type="InterPro" id="IPR041033">
    <property type="entry name" value="SpaA_PFL_dom_1"/>
</dbReference>
<sequence>MRTQSPRRTTAAAVTVAAAVAGSLAGAPAAAAHAPEPTQSTSAPALRHLPETGGVEILKKDPDGRLMPGAAFTLLDDAGKEAASGRTNADGRLAFEDLSVGVYRLKEASSGSPLHTVVTDQDVIVTPGTAVPLTITDPFKPANLMVKKTDKGSGKPLPGAVLNVTPADSSGKTVTVTTGEDGTAAIQLPVATRTGTPYKITEVKAPAGYELDSAPAKITAKAGAPATVTLADTPKHQPTHTPSPTETAPTPTAPAKPAPGRTPGKKNQDTPRPETSASAAAAPTPSSVPPAPQQATGSLAHTGADSTPWLLGAAGVLLAGGGAVVVAARRRRSQDAAPTDGG</sequence>
<accession>A0A401VXM7</accession>
<keyword evidence="5" id="KW-1133">Transmembrane helix</keyword>
<keyword evidence="5" id="KW-0472">Membrane</keyword>